<dbReference type="Proteomes" id="UP000198703">
    <property type="component" value="Unassembled WGS sequence"/>
</dbReference>
<proteinExistence type="predicted"/>
<sequence length="132" mass="13178">MSNTSLISITSAPADDPARLRAAIADAARAFALRHGDACAILCRARAGEAGAAVAWAALDMLADGAIHPAAAPLAEVAALLDAHPRPGAARRAFRALVALTETLADAELTTICAATGADQTSPSDAGQPRAA</sequence>
<gene>
    <name evidence="1" type="ORF">SAMN05444370_13114</name>
</gene>
<protein>
    <submittedName>
        <fullName evidence="1">Uncharacterized protein</fullName>
    </submittedName>
</protein>
<reference evidence="1 2" key="1">
    <citation type="submission" date="2016-10" db="EMBL/GenBank/DDBJ databases">
        <authorList>
            <person name="de Groot N.N."/>
        </authorList>
    </citation>
    <scope>NUCLEOTIDE SEQUENCE [LARGE SCALE GENOMIC DNA]</scope>
    <source>
        <strain evidence="1 2">DSM 15345</strain>
    </source>
</reference>
<accession>A0A1H4FZH5</accession>
<keyword evidence="2" id="KW-1185">Reference proteome</keyword>
<evidence type="ECO:0000313" key="1">
    <source>
        <dbReference type="EMBL" id="SEB02210.1"/>
    </source>
</evidence>
<dbReference type="STRING" id="89524.SAMN05444370_13114"/>
<dbReference type="AlphaFoldDB" id="A0A1H4FZH5"/>
<dbReference type="EMBL" id="FNQM01000031">
    <property type="protein sequence ID" value="SEB02210.1"/>
    <property type="molecule type" value="Genomic_DNA"/>
</dbReference>
<evidence type="ECO:0000313" key="2">
    <source>
        <dbReference type="Proteomes" id="UP000198703"/>
    </source>
</evidence>
<name>A0A1H4FZH5_9RHOB</name>
<organism evidence="1 2">
    <name type="scientific">Rubrimonas cliftonensis</name>
    <dbReference type="NCBI Taxonomy" id="89524"/>
    <lineage>
        <taxon>Bacteria</taxon>
        <taxon>Pseudomonadati</taxon>
        <taxon>Pseudomonadota</taxon>
        <taxon>Alphaproteobacteria</taxon>
        <taxon>Rhodobacterales</taxon>
        <taxon>Paracoccaceae</taxon>
        <taxon>Rubrimonas</taxon>
    </lineage>
</organism>